<protein>
    <submittedName>
        <fullName evidence="2">Tail Collar domain protein</fullName>
    </submittedName>
</protein>
<dbReference type="Proteomes" id="UP000029843">
    <property type="component" value="Unassembled WGS sequence"/>
</dbReference>
<dbReference type="Gene3D" id="3.90.1340.10">
    <property type="entry name" value="Phage tail collar domain"/>
    <property type="match status" value="1"/>
</dbReference>
<dbReference type="AlphaFoldDB" id="A0A099KXI4"/>
<reference evidence="2 3" key="1">
    <citation type="submission" date="2014-08" db="EMBL/GenBank/DDBJ databases">
        <title>Genomic and Phenotypic Diversity of Colwellia psychrerythraea strains from Disparate Marine Basins.</title>
        <authorList>
            <person name="Techtmann S.M."/>
            <person name="Stelling S.C."/>
            <person name="Utturkar S.M."/>
            <person name="Alshibli N."/>
            <person name="Harris A."/>
            <person name="Brown S.D."/>
            <person name="Hazen T.C."/>
        </authorList>
    </citation>
    <scope>NUCLEOTIDE SEQUENCE [LARGE SCALE GENOMIC DNA]</scope>
    <source>
        <strain evidence="2 3">ND2E</strain>
    </source>
</reference>
<accession>A0A099KXI4</accession>
<dbReference type="Pfam" id="PF07484">
    <property type="entry name" value="Collar"/>
    <property type="match status" value="1"/>
</dbReference>
<name>A0A099KXI4_COLPS</name>
<feature type="domain" description="Phage tail collar" evidence="1">
    <location>
        <begin position="7"/>
        <end position="62"/>
    </location>
</feature>
<sequence length="182" mass="18589">MSDPFVGEIRAFGFNFAPRGWALCQGQLLSIASNTALFSLLGTIYGGDGRTTFALPDLRGRAAMGLGNGPGLTPRTIGQKSGFETNTLSQNQLPAHNHAITATAKCKGGAGNANTAVGNVWSNDAGVSSATYSNAGADADMAAGAVTAESANTGANQAVNNMQPFLVINYCIALVGTYPSRN</sequence>
<evidence type="ECO:0000313" key="3">
    <source>
        <dbReference type="Proteomes" id="UP000029843"/>
    </source>
</evidence>
<proteinExistence type="predicted"/>
<evidence type="ECO:0000313" key="2">
    <source>
        <dbReference type="EMBL" id="KGJ95316.1"/>
    </source>
</evidence>
<organism evidence="2 3">
    <name type="scientific">Colwellia psychrerythraea</name>
    <name type="common">Vibrio psychroerythus</name>
    <dbReference type="NCBI Taxonomy" id="28229"/>
    <lineage>
        <taxon>Bacteria</taxon>
        <taxon>Pseudomonadati</taxon>
        <taxon>Pseudomonadota</taxon>
        <taxon>Gammaproteobacteria</taxon>
        <taxon>Alteromonadales</taxon>
        <taxon>Colwelliaceae</taxon>
        <taxon>Colwellia</taxon>
    </lineage>
</organism>
<dbReference type="InterPro" id="IPR011083">
    <property type="entry name" value="Phage_tail_collar_dom"/>
</dbReference>
<gene>
    <name evidence="2" type="ORF">ND2E_1098</name>
</gene>
<dbReference type="InterPro" id="IPR037053">
    <property type="entry name" value="Phage_tail_collar_dom_sf"/>
</dbReference>
<dbReference type="PATRIC" id="fig|28229.4.peg.86"/>
<evidence type="ECO:0000259" key="1">
    <source>
        <dbReference type="Pfam" id="PF07484"/>
    </source>
</evidence>
<dbReference type="RefSeq" id="WP_033091900.1">
    <property type="nucleotide sequence ID" value="NZ_JQED01000003.1"/>
</dbReference>
<dbReference type="SUPFAM" id="SSF88874">
    <property type="entry name" value="Receptor-binding domain of short tail fibre protein gp12"/>
    <property type="match status" value="1"/>
</dbReference>
<dbReference type="EMBL" id="JQED01000003">
    <property type="protein sequence ID" value="KGJ95316.1"/>
    <property type="molecule type" value="Genomic_DNA"/>
</dbReference>
<comment type="caution">
    <text evidence="2">The sequence shown here is derived from an EMBL/GenBank/DDBJ whole genome shotgun (WGS) entry which is preliminary data.</text>
</comment>
<dbReference type="OrthoDB" id="9810174at2"/>